<dbReference type="OrthoDB" id="10255963at2759"/>
<dbReference type="HOGENOM" id="CLU_096980_3_0_1"/>
<dbReference type="AlphaFoldDB" id="W6MSS4"/>
<dbReference type="Pfam" id="PF01894">
    <property type="entry name" value="YjbQ"/>
    <property type="match status" value="1"/>
</dbReference>
<dbReference type="PANTHER" id="PTHR30615:SF8">
    <property type="entry name" value="UPF0047 PROTEIN C4A8.02C"/>
    <property type="match status" value="1"/>
</dbReference>
<dbReference type="Proteomes" id="UP000019384">
    <property type="component" value="Unassembled WGS sequence"/>
</dbReference>
<gene>
    <name evidence="2" type="ORF">KUCA_T00005865001</name>
</gene>
<comment type="similarity">
    <text evidence="1">Belongs to the UPF0047 family.</text>
</comment>
<evidence type="ECO:0000313" key="2">
    <source>
        <dbReference type="EMBL" id="CDK29871.1"/>
    </source>
</evidence>
<dbReference type="STRING" id="1382522.W6MSS4"/>
<dbReference type="EMBL" id="HG793131">
    <property type="protein sequence ID" value="CDK29871.1"/>
    <property type="molecule type" value="Genomic_DNA"/>
</dbReference>
<dbReference type="GeneID" id="34523241"/>
<reference evidence="2" key="1">
    <citation type="submission" date="2013-12" db="EMBL/GenBank/DDBJ databases">
        <authorList>
            <person name="Genoscope - CEA"/>
        </authorList>
    </citation>
    <scope>NUCLEOTIDE SEQUENCE</scope>
    <source>
        <strain evidence="2">CBS 1993</strain>
    </source>
</reference>
<dbReference type="SUPFAM" id="SSF111038">
    <property type="entry name" value="YjbQ-like"/>
    <property type="match status" value="1"/>
</dbReference>
<reference evidence="2" key="2">
    <citation type="submission" date="2014-02" db="EMBL/GenBank/DDBJ databases">
        <title>Complete DNA sequence of /Kuraishia capsulata/ illustrates novel genomic features among budding yeasts (/Saccharomycotina/).</title>
        <authorList>
            <person name="Morales L."/>
            <person name="Noel B."/>
            <person name="Porcel B."/>
            <person name="Marcet-Houben M."/>
            <person name="Hullo M-F."/>
            <person name="Sacerdot C."/>
            <person name="Tekaia F."/>
            <person name="Leh-Louis V."/>
            <person name="Despons L."/>
            <person name="Khanna V."/>
            <person name="Aury J-M."/>
            <person name="Barbe V."/>
            <person name="Couloux A."/>
            <person name="Labadie K."/>
            <person name="Pelletier E."/>
            <person name="Souciet J-L."/>
            <person name="Boekhout T."/>
            <person name="Gabaldon T."/>
            <person name="Wincker P."/>
            <person name="Dujon B."/>
        </authorList>
    </citation>
    <scope>NUCLEOTIDE SEQUENCE</scope>
    <source>
        <strain evidence="2">CBS 1993</strain>
    </source>
</reference>
<name>W6MSS4_9ASCO</name>
<evidence type="ECO:0000313" key="3">
    <source>
        <dbReference type="Proteomes" id="UP000019384"/>
    </source>
</evidence>
<proteinExistence type="inferred from homology"/>
<dbReference type="PANTHER" id="PTHR30615">
    <property type="entry name" value="UNCHARACTERIZED PROTEIN YJBQ-RELATED"/>
    <property type="match status" value="1"/>
</dbReference>
<keyword evidence="3" id="KW-1185">Reference proteome</keyword>
<dbReference type="InterPro" id="IPR001602">
    <property type="entry name" value="UPF0047_YjbQ-like"/>
</dbReference>
<dbReference type="PIRSF" id="PIRSF004681">
    <property type="entry name" value="UCP004681"/>
    <property type="match status" value="1"/>
</dbReference>
<dbReference type="InterPro" id="IPR035917">
    <property type="entry name" value="YjbQ-like_sf"/>
</dbReference>
<organism evidence="2 3">
    <name type="scientific">Kuraishia capsulata CBS 1993</name>
    <dbReference type="NCBI Taxonomy" id="1382522"/>
    <lineage>
        <taxon>Eukaryota</taxon>
        <taxon>Fungi</taxon>
        <taxon>Dikarya</taxon>
        <taxon>Ascomycota</taxon>
        <taxon>Saccharomycotina</taxon>
        <taxon>Pichiomycetes</taxon>
        <taxon>Pichiales</taxon>
        <taxon>Pichiaceae</taxon>
        <taxon>Kuraishia</taxon>
    </lineage>
</organism>
<evidence type="ECO:0000256" key="1">
    <source>
        <dbReference type="ARBA" id="ARBA00005534"/>
    </source>
</evidence>
<dbReference type="NCBIfam" id="TIGR00149">
    <property type="entry name" value="TIGR00149_YjbQ"/>
    <property type="match status" value="1"/>
</dbReference>
<accession>W6MSS4</accession>
<sequence length="106" mass="12079">MSWEQSTFSFSPRSRGCYLVTEEVLKNLPQIKSYKVGMVNLFLQHTSAALTLNENWDPDVRTDMTTAVNRIVPEDAEYIHTDEGSDDMPGHVKSSCKFMSQYISKP</sequence>
<protein>
    <submittedName>
        <fullName evidence="2">Uncharacterized protein</fullName>
    </submittedName>
</protein>
<dbReference type="Gene3D" id="2.60.120.460">
    <property type="entry name" value="YjbQ-like"/>
    <property type="match status" value="1"/>
</dbReference>
<dbReference type="RefSeq" id="XP_022461853.1">
    <property type="nucleotide sequence ID" value="XM_022603329.1"/>
</dbReference>